<evidence type="ECO:0000313" key="2">
    <source>
        <dbReference type="EMBL" id="OLQ00714.1"/>
    </source>
</evidence>
<evidence type="ECO:0000256" key="1">
    <source>
        <dbReference type="SAM" id="MobiDB-lite"/>
    </source>
</evidence>
<dbReference type="AlphaFoldDB" id="A0A1Q9DZU7"/>
<name>A0A1Q9DZU7_SYMMI</name>
<organism evidence="2 3">
    <name type="scientific">Symbiodinium microadriaticum</name>
    <name type="common">Dinoflagellate</name>
    <name type="synonym">Zooxanthella microadriatica</name>
    <dbReference type="NCBI Taxonomy" id="2951"/>
    <lineage>
        <taxon>Eukaryota</taxon>
        <taxon>Sar</taxon>
        <taxon>Alveolata</taxon>
        <taxon>Dinophyceae</taxon>
        <taxon>Suessiales</taxon>
        <taxon>Symbiodiniaceae</taxon>
        <taxon>Symbiodinium</taxon>
    </lineage>
</organism>
<feature type="compositionally biased region" description="Low complexity" evidence="1">
    <location>
        <begin position="96"/>
        <end position="109"/>
    </location>
</feature>
<feature type="compositionally biased region" description="Low complexity" evidence="1">
    <location>
        <begin position="145"/>
        <end position="163"/>
    </location>
</feature>
<feature type="region of interest" description="Disordered" evidence="1">
    <location>
        <begin position="140"/>
        <end position="166"/>
    </location>
</feature>
<proteinExistence type="predicted"/>
<accession>A0A1Q9DZU7</accession>
<comment type="caution">
    <text evidence="2">The sequence shown here is derived from an EMBL/GenBank/DDBJ whole genome shotgun (WGS) entry which is preliminary data.</text>
</comment>
<protein>
    <submittedName>
        <fullName evidence="2">Uncharacterized protein</fullName>
    </submittedName>
</protein>
<dbReference type="OrthoDB" id="10526586at2759"/>
<feature type="compositionally biased region" description="Basic and acidic residues" evidence="1">
    <location>
        <begin position="1"/>
        <end position="17"/>
    </location>
</feature>
<feature type="region of interest" description="Disordered" evidence="1">
    <location>
        <begin position="1"/>
        <end position="114"/>
    </location>
</feature>
<evidence type="ECO:0000313" key="3">
    <source>
        <dbReference type="Proteomes" id="UP000186817"/>
    </source>
</evidence>
<dbReference type="Proteomes" id="UP000186817">
    <property type="component" value="Unassembled WGS sequence"/>
</dbReference>
<reference evidence="2 3" key="1">
    <citation type="submission" date="2016-02" db="EMBL/GenBank/DDBJ databases">
        <title>Genome analysis of coral dinoflagellate symbionts highlights evolutionary adaptations to a symbiotic lifestyle.</title>
        <authorList>
            <person name="Aranda M."/>
            <person name="Li Y."/>
            <person name="Liew Y.J."/>
            <person name="Baumgarten S."/>
            <person name="Simakov O."/>
            <person name="Wilson M."/>
            <person name="Piel J."/>
            <person name="Ashoor H."/>
            <person name="Bougouffa S."/>
            <person name="Bajic V.B."/>
            <person name="Ryu T."/>
            <person name="Ravasi T."/>
            <person name="Bayer T."/>
            <person name="Micklem G."/>
            <person name="Kim H."/>
            <person name="Bhak J."/>
            <person name="Lajeunesse T.C."/>
            <person name="Voolstra C.R."/>
        </authorList>
    </citation>
    <scope>NUCLEOTIDE SEQUENCE [LARGE SCALE GENOMIC DNA]</scope>
    <source>
        <strain evidence="2 3">CCMP2467</strain>
    </source>
</reference>
<keyword evidence="3" id="KW-1185">Reference proteome</keyword>
<dbReference type="EMBL" id="LSRX01000319">
    <property type="protein sequence ID" value="OLQ00714.1"/>
    <property type="molecule type" value="Genomic_DNA"/>
</dbReference>
<gene>
    <name evidence="2" type="ORF">AK812_SmicGene16596</name>
</gene>
<feature type="compositionally biased region" description="Polar residues" evidence="1">
    <location>
        <begin position="27"/>
        <end position="41"/>
    </location>
</feature>
<sequence>MASKEAPKSGQETEERLCSAAVPAMGATQTPAKPEMSQTTPRAAPWNRQVSPPAPSEPQHGTRPSPWSRPAPTTHTAPEPPLPGQRAETPMQQRQPTPSGAPTSPGSPAKTGGQELGFCVDLLYQPSGASLSNVPCALNGRAVTPGRAPGAAQPQPAQMGASGRFKGVPQSVATKLFIK</sequence>